<keyword evidence="8" id="KW-1185">Reference proteome</keyword>
<dbReference type="OrthoDB" id="7585155at2"/>
<protein>
    <submittedName>
        <fullName evidence="7">TonB family C-terminal domain-containing protein</fullName>
    </submittedName>
</protein>
<feature type="signal peptide" evidence="5">
    <location>
        <begin position="1"/>
        <end position="25"/>
    </location>
</feature>
<keyword evidence="2" id="KW-0812">Transmembrane</keyword>
<evidence type="ECO:0000313" key="8">
    <source>
        <dbReference type="Proteomes" id="UP000198339"/>
    </source>
</evidence>
<evidence type="ECO:0000256" key="2">
    <source>
        <dbReference type="ARBA" id="ARBA00022692"/>
    </source>
</evidence>
<evidence type="ECO:0000256" key="1">
    <source>
        <dbReference type="ARBA" id="ARBA00004167"/>
    </source>
</evidence>
<feature type="chain" id="PRO_5012308716" evidence="5">
    <location>
        <begin position="26"/>
        <end position="315"/>
    </location>
</feature>
<feature type="domain" description="TonB C-terminal" evidence="6">
    <location>
        <begin position="224"/>
        <end position="315"/>
    </location>
</feature>
<keyword evidence="3" id="KW-1133">Transmembrane helix</keyword>
<organism evidence="7 8">
    <name type="scientific">Sphingopyxis indica</name>
    <dbReference type="NCBI Taxonomy" id="436663"/>
    <lineage>
        <taxon>Bacteria</taxon>
        <taxon>Pseudomonadati</taxon>
        <taxon>Pseudomonadota</taxon>
        <taxon>Alphaproteobacteria</taxon>
        <taxon>Sphingomonadales</taxon>
        <taxon>Sphingomonadaceae</taxon>
        <taxon>Sphingopyxis</taxon>
    </lineage>
</organism>
<dbReference type="Pfam" id="PF03544">
    <property type="entry name" value="TonB_C"/>
    <property type="match status" value="1"/>
</dbReference>
<dbReference type="Proteomes" id="UP000198339">
    <property type="component" value="Unassembled WGS sequence"/>
</dbReference>
<dbReference type="GO" id="GO:0016020">
    <property type="term" value="C:membrane"/>
    <property type="evidence" value="ECO:0007669"/>
    <property type="project" value="UniProtKB-SubCell"/>
</dbReference>
<keyword evidence="5" id="KW-0732">Signal</keyword>
<dbReference type="PROSITE" id="PS52015">
    <property type="entry name" value="TONB_CTD"/>
    <property type="match status" value="1"/>
</dbReference>
<keyword evidence="4" id="KW-0472">Membrane</keyword>
<accession>A0A239GE22</accession>
<sequence>MGGRARCLALLAMALGLLSSGAAPAKDREPLRLAPSSKWHLDYAKDSCRIGRSFGEGDQKVTILIDRYEPGDPFRLQLIGKPVRTRRSDGIAELRFGPVGPMQERSYYSANASDKTPAIVLRGAMRIIPQPDEPEFEDAADPDAGDDAAAEKAARIAIAKAKRITPAEEAAATFLEVRKPAHQPLLLETGPLDKALAAMRQCTDELLDHWGIDVAKHATLSRPVIPKGNPGRWVLPGDYPPGKAWMGQRAIVMFRLNVDENGSVSACHIQNSIGDKAFDEAVCDALKRRARFEPALDSDGRPIPSYWLNAVNFHV</sequence>
<dbReference type="GO" id="GO:0055085">
    <property type="term" value="P:transmembrane transport"/>
    <property type="evidence" value="ECO:0007669"/>
    <property type="project" value="InterPro"/>
</dbReference>
<evidence type="ECO:0000256" key="4">
    <source>
        <dbReference type="ARBA" id="ARBA00023136"/>
    </source>
</evidence>
<gene>
    <name evidence="7" type="ORF">SAMN06295955_103155</name>
</gene>
<evidence type="ECO:0000256" key="3">
    <source>
        <dbReference type="ARBA" id="ARBA00022989"/>
    </source>
</evidence>
<comment type="subcellular location">
    <subcellularLocation>
        <location evidence="1">Membrane</location>
        <topology evidence="1">Single-pass membrane protein</topology>
    </subcellularLocation>
</comment>
<dbReference type="AlphaFoldDB" id="A0A239GE22"/>
<reference evidence="7 8" key="1">
    <citation type="submission" date="2017-06" db="EMBL/GenBank/DDBJ databases">
        <authorList>
            <person name="Kim H.J."/>
            <person name="Triplett B.A."/>
        </authorList>
    </citation>
    <scope>NUCLEOTIDE SEQUENCE [LARGE SCALE GENOMIC DNA]</scope>
    <source>
        <strain evidence="7 8">DS15</strain>
    </source>
</reference>
<dbReference type="InterPro" id="IPR037682">
    <property type="entry name" value="TonB_C"/>
</dbReference>
<evidence type="ECO:0000256" key="5">
    <source>
        <dbReference type="SAM" id="SignalP"/>
    </source>
</evidence>
<evidence type="ECO:0000259" key="6">
    <source>
        <dbReference type="PROSITE" id="PS52015"/>
    </source>
</evidence>
<dbReference type="EMBL" id="FZPA01000003">
    <property type="protein sequence ID" value="SNS67390.1"/>
    <property type="molecule type" value="Genomic_DNA"/>
</dbReference>
<dbReference type="InterPro" id="IPR006260">
    <property type="entry name" value="TonB/TolA_C"/>
</dbReference>
<evidence type="ECO:0000313" key="7">
    <source>
        <dbReference type="EMBL" id="SNS67390.1"/>
    </source>
</evidence>
<dbReference type="SUPFAM" id="SSF74653">
    <property type="entry name" value="TolA/TonB C-terminal domain"/>
    <property type="match status" value="1"/>
</dbReference>
<proteinExistence type="predicted"/>
<name>A0A239GE22_9SPHN</name>
<dbReference type="Gene3D" id="3.30.1150.10">
    <property type="match status" value="1"/>
</dbReference>
<dbReference type="NCBIfam" id="TIGR01352">
    <property type="entry name" value="tonB_Cterm"/>
    <property type="match status" value="1"/>
</dbReference>